<accession>A0A0D6JID9</accession>
<reference evidence="2" key="1">
    <citation type="submission" date="2015-02" db="EMBL/GenBank/DDBJ databases">
        <authorList>
            <person name="Chooi Y.-H."/>
        </authorList>
    </citation>
    <scope>NUCLEOTIDE SEQUENCE [LARGE SCALE GENOMIC DNA]</scope>
    <source>
        <strain evidence="2">strain Y</strain>
    </source>
</reference>
<gene>
    <name evidence="1" type="ORF">YBN1229_v1_2828</name>
</gene>
<protein>
    <submittedName>
        <fullName evidence="1">Uncharacterized protein</fullName>
    </submittedName>
</protein>
<keyword evidence="2" id="KW-1185">Reference proteome</keyword>
<organism evidence="1 2">
    <name type="scientific">Candidatus Filomicrobium marinum</name>
    <dbReference type="NCBI Taxonomy" id="1608628"/>
    <lineage>
        <taxon>Bacteria</taxon>
        <taxon>Pseudomonadati</taxon>
        <taxon>Pseudomonadota</taxon>
        <taxon>Alphaproteobacteria</taxon>
        <taxon>Hyphomicrobiales</taxon>
        <taxon>Hyphomicrobiaceae</taxon>
        <taxon>Filomicrobium</taxon>
    </lineage>
</organism>
<evidence type="ECO:0000313" key="1">
    <source>
        <dbReference type="EMBL" id="CPR20932.1"/>
    </source>
</evidence>
<proteinExistence type="predicted"/>
<dbReference type="KEGG" id="fiy:BN1229_v1_2828"/>
<dbReference type="Proteomes" id="UP000033187">
    <property type="component" value="Chromosome 1"/>
</dbReference>
<dbReference type="AlphaFoldDB" id="A0A0D6JID9"/>
<name>A0A0D6JID9_9HYPH</name>
<dbReference type="KEGG" id="fil:BN1229_v1_3090"/>
<sequence length="56" mass="5850">MCWVGLAAFNVKQCGRLASRNHACDAVARGLLVEGGRAITSLGDLTLPLALQRGTP</sequence>
<evidence type="ECO:0000313" key="2">
    <source>
        <dbReference type="Proteomes" id="UP000033187"/>
    </source>
</evidence>
<dbReference type="EMBL" id="LN829119">
    <property type="protein sequence ID" value="CPR20932.1"/>
    <property type="molecule type" value="Genomic_DNA"/>
</dbReference>